<evidence type="ECO:0000256" key="3">
    <source>
        <dbReference type="ARBA" id="ARBA00022801"/>
    </source>
</evidence>
<keyword evidence="3 6" id="KW-0378">Hydrolase</keyword>
<comment type="caution">
    <text evidence="6">The sequence shown here is derived from an EMBL/GenBank/DDBJ whole genome shotgun (WGS) entry which is preliminary data.</text>
</comment>
<dbReference type="SUPFAM" id="SSF56281">
    <property type="entry name" value="Metallo-hydrolase/oxidoreductase"/>
    <property type="match status" value="1"/>
</dbReference>
<dbReference type="Gene3D" id="3.60.15.10">
    <property type="entry name" value="Ribonuclease Z/Hydroxyacylglutathione hydrolase-like"/>
    <property type="match status" value="1"/>
</dbReference>
<evidence type="ECO:0000256" key="4">
    <source>
        <dbReference type="ARBA" id="ARBA00022833"/>
    </source>
</evidence>
<keyword evidence="4" id="KW-0862">Zinc</keyword>
<evidence type="ECO:0000313" key="6">
    <source>
        <dbReference type="EMBL" id="RKJ94592.1"/>
    </source>
</evidence>
<feature type="domain" description="Metallo-beta-lactamase" evidence="5">
    <location>
        <begin position="59"/>
        <end position="272"/>
    </location>
</feature>
<reference evidence="6 7" key="1">
    <citation type="submission" date="2018-09" db="EMBL/GenBank/DDBJ databases">
        <title>Genome comparison of Alicycliphilus sp. BQ1, a polyurethanolytic bacterium, with its closest phylogenetic relatives Alicycliphilus denitrificans BC and K601, unable to attack polyurethane.</title>
        <authorList>
            <person name="Loza-Tavera H."/>
            <person name="Lozano L."/>
            <person name="Cevallos M."/>
            <person name="Maya-Lucas O."/>
            <person name="Garcia-Mena J."/>
            <person name="Hernandez J."/>
        </authorList>
    </citation>
    <scope>NUCLEOTIDE SEQUENCE [LARGE SCALE GENOMIC DNA]</scope>
    <source>
        <strain evidence="6 7">BQ1</strain>
    </source>
</reference>
<evidence type="ECO:0000313" key="7">
    <source>
        <dbReference type="Proteomes" id="UP000216225"/>
    </source>
</evidence>
<dbReference type="EMBL" id="NKDB02000005">
    <property type="protein sequence ID" value="RKJ94592.1"/>
    <property type="molecule type" value="Genomic_DNA"/>
</dbReference>
<accession>A0A420K850</accession>
<evidence type="ECO:0000256" key="1">
    <source>
        <dbReference type="ARBA" id="ARBA00007749"/>
    </source>
</evidence>
<proteinExistence type="inferred from homology"/>
<dbReference type="CDD" id="cd16277">
    <property type="entry name" value="metallo-hydrolase-like_MBL-fold"/>
    <property type="match status" value="1"/>
</dbReference>
<protein>
    <submittedName>
        <fullName evidence="6">MBL fold metallo-hydrolase</fullName>
    </submittedName>
</protein>
<dbReference type="OMA" id="GNDKQGR"/>
<dbReference type="InterPro" id="IPR001279">
    <property type="entry name" value="Metallo-B-lactamas"/>
</dbReference>
<organism evidence="6 7">
    <name type="scientific">Alicycliphilus denitrificans</name>
    <dbReference type="NCBI Taxonomy" id="179636"/>
    <lineage>
        <taxon>Bacteria</taxon>
        <taxon>Pseudomonadati</taxon>
        <taxon>Pseudomonadota</taxon>
        <taxon>Betaproteobacteria</taxon>
        <taxon>Burkholderiales</taxon>
        <taxon>Comamonadaceae</taxon>
        <taxon>Alicycliphilus</taxon>
    </lineage>
</organism>
<dbReference type="Proteomes" id="UP000216225">
    <property type="component" value="Unassembled WGS sequence"/>
</dbReference>
<gene>
    <name evidence="6" type="ORF">CE154_019970</name>
</gene>
<dbReference type="Pfam" id="PF00753">
    <property type="entry name" value="Lactamase_B"/>
    <property type="match status" value="1"/>
</dbReference>
<evidence type="ECO:0000256" key="2">
    <source>
        <dbReference type="ARBA" id="ARBA00022723"/>
    </source>
</evidence>
<sequence length="297" mass="33583">MLDTYQVGDVRITRIHEYSGPTHDPKFLLPDMTPEQLESHRSWMAPEHWVPAMNKLVLTVQLWVVQAGDSIIVVDTGVGNRKPREGMARMHQLNTLVLEWLEAAGAPADRVTHVAITHLHMDHVGWNTRWQDNRWTPTFPNAKYLLPHDDYRFCLEGKNKEQPLDVFGAAFDDSVQPLVAEGLVQMIRPGDEIAGCLQVEDACGHSPGQVAFRVRSRGEQAVFCGDVFHNPMQIVLPDINSGYCIWPDKARQTRRAMLEDLAQSGALLLPVHFGDPYAGYIRREQGGYKFEPVARSR</sequence>
<dbReference type="InterPro" id="IPR051013">
    <property type="entry name" value="MBL_superfamily_lactonases"/>
</dbReference>
<name>A0A420K850_9BURK</name>
<dbReference type="InterPro" id="IPR036866">
    <property type="entry name" value="RibonucZ/Hydroxyglut_hydro"/>
</dbReference>
<evidence type="ECO:0000259" key="5">
    <source>
        <dbReference type="SMART" id="SM00849"/>
    </source>
</evidence>
<dbReference type="GO" id="GO:0016787">
    <property type="term" value="F:hydrolase activity"/>
    <property type="evidence" value="ECO:0007669"/>
    <property type="project" value="UniProtKB-KW"/>
</dbReference>
<dbReference type="GO" id="GO:0046872">
    <property type="term" value="F:metal ion binding"/>
    <property type="evidence" value="ECO:0007669"/>
    <property type="project" value="UniProtKB-KW"/>
</dbReference>
<comment type="similarity">
    <text evidence="1">Belongs to the metallo-beta-lactamase superfamily.</text>
</comment>
<dbReference type="RefSeq" id="WP_013722839.1">
    <property type="nucleotide sequence ID" value="NZ_NKDB02000005.1"/>
</dbReference>
<dbReference type="AlphaFoldDB" id="A0A420K850"/>
<dbReference type="PANTHER" id="PTHR42978">
    <property type="entry name" value="QUORUM-QUENCHING LACTONASE YTNP-RELATED-RELATED"/>
    <property type="match status" value="1"/>
</dbReference>
<dbReference type="SMART" id="SM00849">
    <property type="entry name" value="Lactamase_B"/>
    <property type="match status" value="1"/>
</dbReference>
<keyword evidence="2" id="KW-0479">Metal-binding</keyword>
<dbReference type="PANTHER" id="PTHR42978:SF6">
    <property type="entry name" value="QUORUM-QUENCHING LACTONASE YTNP-RELATED"/>
    <property type="match status" value="1"/>
</dbReference>